<proteinExistence type="predicted"/>
<dbReference type="PANTHER" id="PTHR39468:SF1">
    <property type="entry name" value="MTF2-LIKE C-TERMINAL DOMAIN-CONTAINING PROTEIN"/>
    <property type="match status" value="1"/>
</dbReference>
<sequence length="317" mass="37185">MLSRTLRPNLFIKSSNLRVLKRASPKYYTTDDSKPNFWEIPEVEAVESNNSVKSRSSRTVTDTRDFRELLDTLFDRKPSMTLPKPTSHKTKETESVIEKKLLDLVVHNRQLYKEKAPLPRSMMAPIYGKTVHKIRRNDEEDDERTNNWDMSHIAQDDRIKLKEKELLHLNQIVETTNSLDLLESITKEIDQKEYPSYYPKLITKAIEHASQLDPYLAITVFELAKAKSVESYIFGCTTKVYDAMLLLRWETWRDVYGMLNLVEEMTVNGIEYSNNSRRIIRSVVQEIESDNDITWDQDEKRACNLMKEMIGKWVLSK</sequence>
<protein>
    <recommendedName>
        <fullName evidence="1">Mtf2-like C-terminal domain-containing protein</fullName>
    </recommendedName>
</protein>
<evidence type="ECO:0000313" key="2">
    <source>
        <dbReference type="EMBL" id="KAG2229316.1"/>
    </source>
</evidence>
<keyword evidence="3" id="KW-1185">Reference proteome</keyword>
<feature type="domain" description="Mtf2-like C-terminal" evidence="1">
    <location>
        <begin position="147"/>
        <end position="313"/>
    </location>
</feature>
<dbReference type="AlphaFoldDB" id="A0A8H7SHT6"/>
<dbReference type="PANTHER" id="PTHR39468">
    <property type="entry name" value="CHROMOSOME 7, WHOLE GENOME SHOTGUN SEQUENCE"/>
    <property type="match status" value="1"/>
</dbReference>
<dbReference type="Proteomes" id="UP000613177">
    <property type="component" value="Unassembled WGS sequence"/>
</dbReference>
<evidence type="ECO:0000259" key="1">
    <source>
        <dbReference type="Pfam" id="PF19189"/>
    </source>
</evidence>
<name>A0A8H7SHT6_9FUNG</name>
<dbReference type="EMBL" id="JAEPRE010000286">
    <property type="protein sequence ID" value="KAG2229316.1"/>
    <property type="molecule type" value="Genomic_DNA"/>
</dbReference>
<organism evidence="2 3">
    <name type="scientific">Thamnidium elegans</name>
    <dbReference type="NCBI Taxonomy" id="101142"/>
    <lineage>
        <taxon>Eukaryota</taxon>
        <taxon>Fungi</taxon>
        <taxon>Fungi incertae sedis</taxon>
        <taxon>Mucoromycota</taxon>
        <taxon>Mucoromycotina</taxon>
        <taxon>Mucoromycetes</taxon>
        <taxon>Mucorales</taxon>
        <taxon>Mucorineae</taxon>
        <taxon>Mucoraceae</taxon>
        <taxon>Thamnidium</taxon>
    </lineage>
</organism>
<accession>A0A8H7SHT6</accession>
<comment type="caution">
    <text evidence="2">The sequence shown here is derived from an EMBL/GenBank/DDBJ whole genome shotgun (WGS) entry which is preliminary data.</text>
</comment>
<dbReference type="InterPro" id="IPR043837">
    <property type="entry name" value="Mtf2-like_C"/>
</dbReference>
<dbReference type="Pfam" id="PF19189">
    <property type="entry name" value="Mtf2"/>
    <property type="match status" value="1"/>
</dbReference>
<dbReference type="InterPro" id="IPR040009">
    <property type="entry name" value="Mtf2/C5D6.12-like"/>
</dbReference>
<evidence type="ECO:0000313" key="3">
    <source>
        <dbReference type="Proteomes" id="UP000613177"/>
    </source>
</evidence>
<gene>
    <name evidence="2" type="ORF">INT48_005885</name>
</gene>
<reference evidence="2" key="1">
    <citation type="submission" date="2021-01" db="EMBL/GenBank/DDBJ databases">
        <title>Metabolic potential, ecology and presence of endohyphal bacteria is reflected in genomic diversity of Mucoromycotina.</title>
        <authorList>
            <person name="Muszewska A."/>
            <person name="Okrasinska A."/>
            <person name="Steczkiewicz K."/>
            <person name="Drgas O."/>
            <person name="Orlowska M."/>
            <person name="Perlinska-Lenart U."/>
            <person name="Aleksandrzak-Piekarczyk T."/>
            <person name="Szatraj K."/>
            <person name="Zielenkiewicz U."/>
            <person name="Pilsyk S."/>
            <person name="Malc E."/>
            <person name="Mieczkowski P."/>
            <person name="Kruszewska J.S."/>
            <person name="Biernat P."/>
            <person name="Pawlowska J."/>
        </authorList>
    </citation>
    <scope>NUCLEOTIDE SEQUENCE</scope>
    <source>
        <strain evidence="2">WA0000018081</strain>
    </source>
</reference>
<dbReference type="GO" id="GO:0005739">
    <property type="term" value="C:mitochondrion"/>
    <property type="evidence" value="ECO:0007669"/>
    <property type="project" value="InterPro"/>
</dbReference>